<keyword evidence="1" id="KW-1133">Transmembrane helix</keyword>
<dbReference type="GO" id="GO:0015079">
    <property type="term" value="F:potassium ion transmembrane transporter activity"/>
    <property type="evidence" value="ECO:0007669"/>
    <property type="project" value="InterPro"/>
</dbReference>
<organism evidence="3 4">
    <name type="scientific">Penicillium canescens</name>
    <dbReference type="NCBI Taxonomy" id="5083"/>
    <lineage>
        <taxon>Eukaryota</taxon>
        <taxon>Fungi</taxon>
        <taxon>Dikarya</taxon>
        <taxon>Ascomycota</taxon>
        <taxon>Pezizomycotina</taxon>
        <taxon>Eurotiomycetes</taxon>
        <taxon>Eurotiomycetidae</taxon>
        <taxon>Eurotiales</taxon>
        <taxon>Aspergillaceae</taxon>
        <taxon>Penicillium</taxon>
    </lineage>
</organism>
<dbReference type="Proteomes" id="UP001219568">
    <property type="component" value="Unassembled WGS sequence"/>
</dbReference>
<feature type="transmembrane region" description="Helical" evidence="1">
    <location>
        <begin position="96"/>
        <end position="120"/>
    </location>
</feature>
<dbReference type="InterPro" id="IPR003855">
    <property type="entry name" value="K+_transporter"/>
</dbReference>
<dbReference type="GO" id="GO:0016020">
    <property type="term" value="C:membrane"/>
    <property type="evidence" value="ECO:0007669"/>
    <property type="project" value="InterPro"/>
</dbReference>
<gene>
    <name evidence="3" type="ORF">N7460_007837</name>
</gene>
<keyword evidence="1" id="KW-0472">Membrane</keyword>
<name>A0AAD6I8Q0_PENCN</name>
<dbReference type="PANTHER" id="PTHR30540">
    <property type="entry name" value="OSMOTIC STRESS POTASSIUM TRANSPORTER"/>
    <property type="match status" value="1"/>
</dbReference>
<dbReference type="AlphaFoldDB" id="A0AAD6I8Q0"/>
<accession>A0AAD6I8Q0</accession>
<proteinExistence type="predicted"/>
<evidence type="ECO:0000256" key="1">
    <source>
        <dbReference type="SAM" id="Phobius"/>
    </source>
</evidence>
<comment type="caution">
    <text evidence="3">The sequence shown here is derived from an EMBL/GenBank/DDBJ whole genome shotgun (WGS) entry which is preliminary data.</text>
</comment>
<protein>
    <recommendedName>
        <fullName evidence="2">K+ potassium transporter integral membrane domain-containing protein</fullName>
    </recommendedName>
</protein>
<dbReference type="PANTHER" id="PTHR30540:SF83">
    <property type="entry name" value="K+ POTASSIUM TRANSPORTER"/>
    <property type="match status" value="1"/>
</dbReference>
<dbReference type="Pfam" id="PF02705">
    <property type="entry name" value="K_trans"/>
    <property type="match status" value="1"/>
</dbReference>
<reference evidence="3" key="2">
    <citation type="submission" date="2023-01" db="EMBL/GenBank/DDBJ databases">
        <authorList>
            <person name="Petersen C."/>
        </authorList>
    </citation>
    <scope>NUCLEOTIDE SEQUENCE</scope>
    <source>
        <strain evidence="3">IBT 15450</strain>
    </source>
</reference>
<dbReference type="InterPro" id="IPR053951">
    <property type="entry name" value="K_trans_N"/>
</dbReference>
<feature type="domain" description="K+ potassium transporter integral membrane" evidence="2">
    <location>
        <begin position="99"/>
        <end position="177"/>
    </location>
</feature>
<evidence type="ECO:0000313" key="3">
    <source>
        <dbReference type="EMBL" id="KAJ6038066.1"/>
    </source>
</evidence>
<sequence length="189" mass="20962">MATIRIADAAYAGYEPGQPLSCDDGSSMGPAFSKSQSMARSYQEEIHESIYNIRSRSRITERINSRISAAEQPDDDPGLRNPSDFKQRQVFKGKMLLWLAYQSVGVIYGDIGTSPLYVFSSTFSSRPSRQDLIGALSIIIWSLFMMVTVKYVLVILHADNDGEGGTFSTYSLLSRYASALRYLSLAKAD</sequence>
<keyword evidence="4" id="KW-1185">Reference proteome</keyword>
<evidence type="ECO:0000313" key="4">
    <source>
        <dbReference type="Proteomes" id="UP001219568"/>
    </source>
</evidence>
<evidence type="ECO:0000259" key="2">
    <source>
        <dbReference type="Pfam" id="PF02705"/>
    </source>
</evidence>
<dbReference type="EMBL" id="JAQJZL010000009">
    <property type="protein sequence ID" value="KAJ6038066.1"/>
    <property type="molecule type" value="Genomic_DNA"/>
</dbReference>
<reference evidence="3" key="1">
    <citation type="journal article" date="2023" name="IMA Fungus">
        <title>Comparative genomic study of the Penicillium genus elucidates a diverse pangenome and 15 lateral gene transfer events.</title>
        <authorList>
            <person name="Petersen C."/>
            <person name="Sorensen T."/>
            <person name="Nielsen M.R."/>
            <person name="Sondergaard T.E."/>
            <person name="Sorensen J.L."/>
            <person name="Fitzpatrick D.A."/>
            <person name="Frisvad J.C."/>
            <person name="Nielsen K.L."/>
        </authorList>
    </citation>
    <scope>NUCLEOTIDE SEQUENCE</scope>
    <source>
        <strain evidence="3">IBT 15450</strain>
    </source>
</reference>
<keyword evidence="1" id="KW-0812">Transmembrane</keyword>
<feature type="transmembrane region" description="Helical" evidence="1">
    <location>
        <begin position="132"/>
        <end position="153"/>
    </location>
</feature>